<evidence type="ECO:0000256" key="5">
    <source>
        <dbReference type="ARBA" id="ARBA00022692"/>
    </source>
</evidence>
<proteinExistence type="inferred from homology"/>
<feature type="transmembrane region" description="Helical" evidence="8">
    <location>
        <begin position="173"/>
        <end position="197"/>
    </location>
</feature>
<evidence type="ECO:0000256" key="4">
    <source>
        <dbReference type="ARBA" id="ARBA00022475"/>
    </source>
</evidence>
<gene>
    <name evidence="9" type="ORF">BCF74_11136</name>
</gene>
<dbReference type="InterPro" id="IPR037294">
    <property type="entry name" value="ABC_BtuC-like"/>
</dbReference>
<comment type="subcellular location">
    <subcellularLocation>
        <location evidence="1">Cell membrane</location>
        <topology evidence="1">Multi-pass membrane protein</topology>
    </subcellularLocation>
</comment>
<name>A0A2T0ULE5_9MICO</name>
<feature type="transmembrane region" description="Helical" evidence="8">
    <location>
        <begin position="301"/>
        <end position="322"/>
    </location>
</feature>
<comment type="similarity">
    <text evidence="2">Belongs to the binding-protein-dependent transport system permease family. FecCD subfamily.</text>
</comment>
<organism evidence="9 10">
    <name type="scientific">Knoellia remsis</name>
    <dbReference type="NCBI Taxonomy" id="407159"/>
    <lineage>
        <taxon>Bacteria</taxon>
        <taxon>Bacillati</taxon>
        <taxon>Actinomycetota</taxon>
        <taxon>Actinomycetes</taxon>
        <taxon>Micrococcales</taxon>
        <taxon>Intrasporangiaceae</taxon>
        <taxon>Knoellia</taxon>
    </lineage>
</organism>
<evidence type="ECO:0000313" key="9">
    <source>
        <dbReference type="EMBL" id="PRY58755.1"/>
    </source>
</evidence>
<reference evidence="9 10" key="1">
    <citation type="submission" date="2018-03" db="EMBL/GenBank/DDBJ databases">
        <title>Genomic Encyclopedia of Archaeal and Bacterial Type Strains, Phase II (KMG-II): from individual species to whole genera.</title>
        <authorList>
            <person name="Goeker M."/>
        </authorList>
    </citation>
    <scope>NUCLEOTIDE SEQUENCE [LARGE SCALE GENOMIC DNA]</scope>
    <source>
        <strain evidence="9 10">ATCC BAA-1496</strain>
    </source>
</reference>
<dbReference type="InterPro" id="IPR000522">
    <property type="entry name" value="ABC_transptr_permease_BtuC"/>
</dbReference>
<keyword evidence="5 8" id="KW-0812">Transmembrane</keyword>
<dbReference type="Pfam" id="PF01032">
    <property type="entry name" value="FecCD"/>
    <property type="match status" value="1"/>
</dbReference>
<comment type="caution">
    <text evidence="9">The sequence shown here is derived from an EMBL/GenBank/DDBJ whole genome shotgun (WGS) entry which is preliminary data.</text>
</comment>
<dbReference type="EMBL" id="PVTI01000011">
    <property type="protein sequence ID" value="PRY58755.1"/>
    <property type="molecule type" value="Genomic_DNA"/>
</dbReference>
<feature type="transmembrane region" description="Helical" evidence="8">
    <location>
        <begin position="34"/>
        <end position="54"/>
    </location>
</feature>
<dbReference type="PANTHER" id="PTHR30472">
    <property type="entry name" value="FERRIC ENTEROBACTIN TRANSPORT SYSTEM PERMEASE PROTEIN"/>
    <property type="match status" value="1"/>
</dbReference>
<feature type="transmembrane region" description="Helical" evidence="8">
    <location>
        <begin position="329"/>
        <end position="350"/>
    </location>
</feature>
<keyword evidence="10" id="KW-1185">Reference proteome</keyword>
<evidence type="ECO:0000256" key="1">
    <source>
        <dbReference type="ARBA" id="ARBA00004651"/>
    </source>
</evidence>
<dbReference type="PANTHER" id="PTHR30472:SF24">
    <property type="entry name" value="FERRIC ENTEROBACTIN TRANSPORT SYSTEM PERMEASE PROTEIN FEPG"/>
    <property type="match status" value="1"/>
</dbReference>
<dbReference type="GO" id="GO:0022857">
    <property type="term" value="F:transmembrane transporter activity"/>
    <property type="evidence" value="ECO:0007669"/>
    <property type="project" value="InterPro"/>
</dbReference>
<dbReference type="GO" id="GO:0033214">
    <property type="term" value="P:siderophore-iron import into cell"/>
    <property type="evidence" value="ECO:0007669"/>
    <property type="project" value="TreeGrafter"/>
</dbReference>
<dbReference type="GO" id="GO:0005886">
    <property type="term" value="C:plasma membrane"/>
    <property type="evidence" value="ECO:0007669"/>
    <property type="project" value="UniProtKB-SubCell"/>
</dbReference>
<feature type="transmembrane region" description="Helical" evidence="8">
    <location>
        <begin position="217"/>
        <end position="238"/>
    </location>
</feature>
<dbReference type="CDD" id="cd06550">
    <property type="entry name" value="TM_ABC_iron-siderophores_like"/>
    <property type="match status" value="1"/>
</dbReference>
<sequence length="358" mass="35122">MSVLPARMPRGRRSGARVPVRVGPVSARVSLRTVLVSALAVVTTGVVVVLALTAGDYPLSPGQVVAVLLGGGDAGARLVVIDLRLARVVLGLLAGAMLGVAGAIVQTTTRNGLASPDLLGVTAGAGAGAVAMLVLTGPGTVLATPVAALLGGLAAAALVALLLRYAGSTGLQVLLVGVGVSAFFGGLTSWLLLVASIDDLARANVWLTGSLGERGAAEATVLAVTLAVTAVVLVPLAARLPALELGRDVAAALGHRPARAEAGLLLCAVALTSATVAMVGPIGFVALVAPHLARMASGAPRASLVVSGLVGAAVVTASDLVARVAFAPLLLPTGAVTAAVGAPFLIWLLVLGRKGFTS</sequence>
<keyword evidence="3" id="KW-0813">Transport</keyword>
<feature type="transmembrane region" description="Helical" evidence="8">
    <location>
        <begin position="142"/>
        <end position="166"/>
    </location>
</feature>
<dbReference type="SUPFAM" id="SSF81345">
    <property type="entry name" value="ABC transporter involved in vitamin B12 uptake, BtuC"/>
    <property type="match status" value="1"/>
</dbReference>
<feature type="transmembrane region" description="Helical" evidence="8">
    <location>
        <begin position="117"/>
        <end position="136"/>
    </location>
</feature>
<evidence type="ECO:0000256" key="2">
    <source>
        <dbReference type="ARBA" id="ARBA00007935"/>
    </source>
</evidence>
<feature type="transmembrane region" description="Helical" evidence="8">
    <location>
        <begin position="85"/>
        <end position="105"/>
    </location>
</feature>
<evidence type="ECO:0000256" key="3">
    <source>
        <dbReference type="ARBA" id="ARBA00022448"/>
    </source>
</evidence>
<accession>A0A2T0ULE5</accession>
<evidence type="ECO:0000256" key="6">
    <source>
        <dbReference type="ARBA" id="ARBA00022989"/>
    </source>
</evidence>
<keyword evidence="4" id="KW-1003">Cell membrane</keyword>
<dbReference type="RefSeq" id="WP_245889270.1">
    <property type="nucleotide sequence ID" value="NZ_PVTI01000011.1"/>
</dbReference>
<feature type="transmembrane region" description="Helical" evidence="8">
    <location>
        <begin position="264"/>
        <end position="289"/>
    </location>
</feature>
<protein>
    <submittedName>
        <fullName evidence="9">Iron complex transport system permease protein</fullName>
    </submittedName>
</protein>
<dbReference type="Proteomes" id="UP000237822">
    <property type="component" value="Unassembled WGS sequence"/>
</dbReference>
<evidence type="ECO:0000313" key="10">
    <source>
        <dbReference type="Proteomes" id="UP000237822"/>
    </source>
</evidence>
<dbReference type="Gene3D" id="1.10.3470.10">
    <property type="entry name" value="ABC transporter involved in vitamin B12 uptake, BtuC"/>
    <property type="match status" value="1"/>
</dbReference>
<evidence type="ECO:0000256" key="8">
    <source>
        <dbReference type="SAM" id="Phobius"/>
    </source>
</evidence>
<dbReference type="AlphaFoldDB" id="A0A2T0ULE5"/>
<keyword evidence="7 8" id="KW-0472">Membrane</keyword>
<keyword evidence="6 8" id="KW-1133">Transmembrane helix</keyword>
<evidence type="ECO:0000256" key="7">
    <source>
        <dbReference type="ARBA" id="ARBA00023136"/>
    </source>
</evidence>